<sequence>MISEEELQQNEVLTVETRYLETYIEGRDHESGDDFIMTGIGFGNEDDINLQNTSKADIDFIANAKQDIPRLIQEIRRLKSD</sequence>
<accession>A0A6I4HV21</accession>
<dbReference type="Proteomes" id="UP000429232">
    <property type="component" value="Chromosome"/>
</dbReference>
<dbReference type="KEGG" id="mgik:GO620_000875"/>
<protein>
    <submittedName>
        <fullName evidence="1">Uncharacterized protein</fullName>
    </submittedName>
</protein>
<evidence type="ECO:0000313" key="1">
    <source>
        <dbReference type="EMBL" id="QQL50037.1"/>
    </source>
</evidence>
<proteinExistence type="predicted"/>
<dbReference type="EMBL" id="CP066775">
    <property type="protein sequence ID" value="QQL50037.1"/>
    <property type="molecule type" value="Genomic_DNA"/>
</dbReference>
<keyword evidence="2" id="KW-1185">Reference proteome</keyword>
<organism evidence="1 2">
    <name type="scientific">Mucilaginibacter ginkgonis</name>
    <dbReference type="NCBI Taxonomy" id="2682091"/>
    <lineage>
        <taxon>Bacteria</taxon>
        <taxon>Pseudomonadati</taxon>
        <taxon>Bacteroidota</taxon>
        <taxon>Sphingobacteriia</taxon>
        <taxon>Sphingobacteriales</taxon>
        <taxon>Sphingobacteriaceae</taxon>
        <taxon>Mucilaginibacter</taxon>
    </lineage>
</organism>
<dbReference type="RefSeq" id="WP_157523261.1">
    <property type="nucleotide sequence ID" value="NZ_CP066775.1"/>
</dbReference>
<evidence type="ECO:0000313" key="2">
    <source>
        <dbReference type="Proteomes" id="UP000429232"/>
    </source>
</evidence>
<gene>
    <name evidence="1" type="ORF">GO620_000875</name>
</gene>
<name>A0A6I4HV21_9SPHI</name>
<reference evidence="1 2" key="1">
    <citation type="submission" date="2020-12" db="EMBL/GenBank/DDBJ databases">
        <title>HMF7856_wgs.fasta genome submission.</title>
        <authorList>
            <person name="Kang H."/>
            <person name="Kim H."/>
            <person name="Joh K."/>
        </authorList>
    </citation>
    <scope>NUCLEOTIDE SEQUENCE [LARGE SCALE GENOMIC DNA]</scope>
    <source>
        <strain evidence="1 2">HMF7856</strain>
    </source>
</reference>
<dbReference type="AlphaFoldDB" id="A0A6I4HV21"/>